<feature type="compositionally biased region" description="Low complexity" evidence="1">
    <location>
        <begin position="93"/>
        <end position="108"/>
    </location>
</feature>
<sequence>MNKKSPRDHLLARHASAAPQLDALRHSVLSSTLTRHAAQDAPVPTSQLLRALFLPHRRLWTTLAATWTLLLALHFLRSDPKASSLTPNSAQLASAPSTTTRVSSSSPTHPDRLPTSTSFADRQAQLHALLR</sequence>
<organism evidence="2 3">
    <name type="scientific">Nibricoccus aquaticus</name>
    <dbReference type="NCBI Taxonomy" id="2576891"/>
    <lineage>
        <taxon>Bacteria</taxon>
        <taxon>Pseudomonadati</taxon>
        <taxon>Verrucomicrobiota</taxon>
        <taxon>Opitutia</taxon>
        <taxon>Opitutales</taxon>
        <taxon>Opitutaceae</taxon>
        <taxon>Nibricoccus</taxon>
    </lineage>
</organism>
<gene>
    <name evidence="2" type="ORF">CMV30_16770</name>
</gene>
<dbReference type="KEGG" id="vbh:CMV30_16770"/>
<dbReference type="Proteomes" id="UP000217265">
    <property type="component" value="Chromosome"/>
</dbReference>
<dbReference type="RefSeq" id="WP_096057092.1">
    <property type="nucleotide sequence ID" value="NZ_CP023344.1"/>
</dbReference>
<feature type="compositionally biased region" description="Polar residues" evidence="1">
    <location>
        <begin position="81"/>
        <end position="92"/>
    </location>
</feature>
<name>A0A290QAK3_9BACT</name>
<protein>
    <submittedName>
        <fullName evidence="2">Uncharacterized protein</fullName>
    </submittedName>
</protein>
<evidence type="ECO:0000313" key="3">
    <source>
        <dbReference type="Proteomes" id="UP000217265"/>
    </source>
</evidence>
<proteinExistence type="predicted"/>
<dbReference type="EMBL" id="CP023344">
    <property type="protein sequence ID" value="ATC65463.1"/>
    <property type="molecule type" value="Genomic_DNA"/>
</dbReference>
<evidence type="ECO:0000256" key="1">
    <source>
        <dbReference type="SAM" id="MobiDB-lite"/>
    </source>
</evidence>
<reference evidence="2 3" key="1">
    <citation type="submission" date="2017-09" db="EMBL/GenBank/DDBJ databases">
        <title>Complete genome sequence of Verrucomicrobial strain HZ-65, isolated from freshwater.</title>
        <authorList>
            <person name="Choi A."/>
        </authorList>
    </citation>
    <scope>NUCLEOTIDE SEQUENCE [LARGE SCALE GENOMIC DNA]</scope>
    <source>
        <strain evidence="2 3">HZ-65</strain>
    </source>
</reference>
<dbReference type="AlphaFoldDB" id="A0A290QAK3"/>
<evidence type="ECO:0000313" key="2">
    <source>
        <dbReference type="EMBL" id="ATC65463.1"/>
    </source>
</evidence>
<feature type="region of interest" description="Disordered" evidence="1">
    <location>
        <begin position="80"/>
        <end position="118"/>
    </location>
</feature>
<keyword evidence="3" id="KW-1185">Reference proteome</keyword>
<accession>A0A290QAK3</accession>